<protein>
    <submittedName>
        <fullName evidence="5">Spermidine/putrescine-binding periplasmic protein</fullName>
    </submittedName>
</protein>
<dbReference type="EMBL" id="MLJW01000372">
    <property type="protein sequence ID" value="OIQ88453.1"/>
    <property type="molecule type" value="Genomic_DNA"/>
</dbReference>
<organism evidence="5">
    <name type="scientific">mine drainage metagenome</name>
    <dbReference type="NCBI Taxonomy" id="410659"/>
    <lineage>
        <taxon>unclassified sequences</taxon>
        <taxon>metagenomes</taxon>
        <taxon>ecological metagenomes</taxon>
    </lineage>
</organism>
<keyword evidence="3" id="KW-0732">Signal</keyword>
<keyword evidence="4" id="KW-0574">Periplasm</keyword>
<dbReference type="AlphaFoldDB" id="A0A1J5RJZ2"/>
<accession>A0A1J5RJZ2</accession>
<comment type="caution">
    <text evidence="5">The sequence shown here is derived from an EMBL/GenBank/DDBJ whole genome shotgun (WGS) entry which is preliminary data.</text>
</comment>
<dbReference type="PANTHER" id="PTHR30222">
    <property type="entry name" value="SPERMIDINE/PUTRESCINE-BINDING PERIPLASMIC PROTEIN"/>
    <property type="match status" value="1"/>
</dbReference>
<dbReference type="Gene3D" id="3.40.190.10">
    <property type="entry name" value="Periplasmic binding protein-like II"/>
    <property type="match status" value="2"/>
</dbReference>
<evidence type="ECO:0000256" key="3">
    <source>
        <dbReference type="ARBA" id="ARBA00022729"/>
    </source>
</evidence>
<gene>
    <name evidence="5" type="primary">potD_1</name>
    <name evidence="5" type="ORF">GALL_296830</name>
</gene>
<evidence type="ECO:0000256" key="1">
    <source>
        <dbReference type="ARBA" id="ARBA00004418"/>
    </source>
</evidence>
<evidence type="ECO:0000313" key="5">
    <source>
        <dbReference type="EMBL" id="OIQ88453.1"/>
    </source>
</evidence>
<dbReference type="InterPro" id="IPR006311">
    <property type="entry name" value="TAT_signal"/>
</dbReference>
<dbReference type="GO" id="GO:0015846">
    <property type="term" value="P:polyamine transport"/>
    <property type="evidence" value="ECO:0007669"/>
    <property type="project" value="InterPro"/>
</dbReference>
<keyword evidence="2" id="KW-0813">Transport</keyword>
<dbReference type="CDD" id="cd13590">
    <property type="entry name" value="PBP2_PotD_PotF_like"/>
    <property type="match status" value="1"/>
</dbReference>
<dbReference type="GO" id="GO:0042597">
    <property type="term" value="C:periplasmic space"/>
    <property type="evidence" value="ECO:0007669"/>
    <property type="project" value="UniProtKB-SubCell"/>
</dbReference>
<dbReference type="SUPFAM" id="SSF53850">
    <property type="entry name" value="Periplasmic binding protein-like II"/>
    <property type="match status" value="1"/>
</dbReference>
<sequence>MTPHRMQPPRDPMIQALVRQASAARAQAAAGTLSRRTVLGGALGIGGVAALLAACGTGGSTSPTASAVAVKDVSSTDKTVHWANWTLYLDYDDKTKTYPTLDAFTKQTGIKVTYAEDIDDNNTYFGKIQAQLSNHQDIGQDIVVFTDWMASRMIRLGYTQKLDHANIPNWKNLLPDLQNVDFDKGRNYTLTWQSGFAGIAWTKDKVPGGIGTVSDLWKPEFKGRIEVLSEMRDTMGLIMLDQGVDIGGTWGDNEFNAALDVLKAQISSGQIRQVKGNSYKEDLISGDAVAVIGWSGDITQINFEQGDKWQFALPEAGGTLWSDNLMVPIAATHKTNAEKLINYYYEPEVAATVAAYVNYICPVVGAKDAMTSIDPTLVDNELIFPSASTLAKAHVFRTLTSDEETRYNKAFLATIGA</sequence>
<proteinExistence type="predicted"/>
<dbReference type="InterPro" id="IPR001188">
    <property type="entry name" value="Sperm_putr-bd"/>
</dbReference>
<dbReference type="PANTHER" id="PTHR30222:SF17">
    <property type="entry name" value="SPERMIDINE_PUTRESCINE-BINDING PERIPLASMIC PROTEIN"/>
    <property type="match status" value="1"/>
</dbReference>
<reference evidence="5" key="1">
    <citation type="submission" date="2016-10" db="EMBL/GenBank/DDBJ databases">
        <title>Sequence of Gallionella enrichment culture.</title>
        <authorList>
            <person name="Poehlein A."/>
            <person name="Muehling M."/>
            <person name="Daniel R."/>
        </authorList>
    </citation>
    <scope>NUCLEOTIDE SEQUENCE</scope>
</reference>
<comment type="subcellular location">
    <subcellularLocation>
        <location evidence="1">Periplasm</location>
    </subcellularLocation>
</comment>
<dbReference type="PRINTS" id="PR00909">
    <property type="entry name" value="SPERMDNBNDNG"/>
</dbReference>
<dbReference type="InterPro" id="IPR006059">
    <property type="entry name" value="SBP"/>
</dbReference>
<evidence type="ECO:0000256" key="4">
    <source>
        <dbReference type="ARBA" id="ARBA00022764"/>
    </source>
</evidence>
<evidence type="ECO:0000256" key="2">
    <source>
        <dbReference type="ARBA" id="ARBA00022448"/>
    </source>
</evidence>
<dbReference type="PROSITE" id="PS51318">
    <property type="entry name" value="TAT"/>
    <property type="match status" value="1"/>
</dbReference>
<dbReference type="GO" id="GO:0019808">
    <property type="term" value="F:polyamine binding"/>
    <property type="evidence" value="ECO:0007669"/>
    <property type="project" value="InterPro"/>
</dbReference>
<dbReference type="Pfam" id="PF13416">
    <property type="entry name" value="SBP_bac_8"/>
    <property type="match status" value="1"/>
</dbReference>
<name>A0A1J5RJZ2_9ZZZZ</name>